<proteinExistence type="predicted"/>
<name>A0A179VCE5_9MYCO</name>
<dbReference type="AlphaFoldDB" id="A0A179VCE5"/>
<gene>
    <name evidence="1" type="ORF">AWB85_24195</name>
</gene>
<dbReference type="EMBL" id="LQYE01000013">
    <property type="protein sequence ID" value="OAT68671.1"/>
    <property type="molecule type" value="Genomic_DNA"/>
</dbReference>
<sequence>MTLTLSAWIQRRWMPSCILEEVMNMRNERARPKRLKNLNSWANWLSAVIQLIRLLLEVWPLMS</sequence>
<reference evidence="1 2" key="1">
    <citation type="submission" date="2016-01" db="EMBL/GenBank/DDBJ databases">
        <title>Mycobacterium immunogenum strain CD11_6 genome sequencing and assembly.</title>
        <authorList>
            <person name="Kaur G."/>
            <person name="Nair G.R."/>
            <person name="Mayilraj S."/>
        </authorList>
    </citation>
    <scope>NUCLEOTIDE SEQUENCE [LARGE SCALE GENOMIC DNA]</scope>
    <source>
        <strain evidence="1 2">CD11-6</strain>
    </source>
</reference>
<organism evidence="1 2">
    <name type="scientific">Mycobacteroides immunogenum</name>
    <dbReference type="NCBI Taxonomy" id="83262"/>
    <lineage>
        <taxon>Bacteria</taxon>
        <taxon>Bacillati</taxon>
        <taxon>Actinomycetota</taxon>
        <taxon>Actinomycetes</taxon>
        <taxon>Mycobacteriales</taxon>
        <taxon>Mycobacteriaceae</taxon>
        <taxon>Mycobacteroides</taxon>
    </lineage>
</organism>
<accession>A0A179VCE5</accession>
<evidence type="ECO:0000313" key="1">
    <source>
        <dbReference type="EMBL" id="OAT68671.1"/>
    </source>
</evidence>
<comment type="caution">
    <text evidence="1">The sequence shown here is derived from an EMBL/GenBank/DDBJ whole genome shotgun (WGS) entry which is preliminary data.</text>
</comment>
<protein>
    <submittedName>
        <fullName evidence="1">Uncharacterized protein</fullName>
    </submittedName>
</protein>
<evidence type="ECO:0000313" key="2">
    <source>
        <dbReference type="Proteomes" id="UP000186919"/>
    </source>
</evidence>
<dbReference type="Proteomes" id="UP000186919">
    <property type="component" value="Unassembled WGS sequence"/>
</dbReference>